<evidence type="ECO:0008006" key="4">
    <source>
        <dbReference type="Google" id="ProtNLM"/>
    </source>
</evidence>
<dbReference type="EMBL" id="JANPWZ010000633">
    <property type="protein sequence ID" value="KAJ3574127.1"/>
    <property type="molecule type" value="Genomic_DNA"/>
</dbReference>
<dbReference type="Proteomes" id="UP001148614">
    <property type="component" value="Unassembled WGS sequence"/>
</dbReference>
<dbReference type="PANTHER" id="PTHR35391">
    <property type="entry name" value="C2H2-TYPE DOMAIN-CONTAINING PROTEIN-RELATED"/>
    <property type="match status" value="1"/>
</dbReference>
<dbReference type="PANTHER" id="PTHR35391:SF7">
    <property type="entry name" value="C2H2-TYPE DOMAIN-CONTAINING PROTEIN"/>
    <property type="match status" value="1"/>
</dbReference>
<evidence type="ECO:0000256" key="1">
    <source>
        <dbReference type="SAM" id="MobiDB-lite"/>
    </source>
</evidence>
<evidence type="ECO:0000313" key="2">
    <source>
        <dbReference type="EMBL" id="KAJ3574127.1"/>
    </source>
</evidence>
<comment type="caution">
    <text evidence="2">The sequence shown here is derived from an EMBL/GenBank/DDBJ whole genome shotgun (WGS) entry which is preliminary data.</text>
</comment>
<organism evidence="2 3">
    <name type="scientific">Xylaria arbuscula</name>
    <dbReference type="NCBI Taxonomy" id="114810"/>
    <lineage>
        <taxon>Eukaryota</taxon>
        <taxon>Fungi</taxon>
        <taxon>Dikarya</taxon>
        <taxon>Ascomycota</taxon>
        <taxon>Pezizomycotina</taxon>
        <taxon>Sordariomycetes</taxon>
        <taxon>Xylariomycetidae</taxon>
        <taxon>Xylariales</taxon>
        <taxon>Xylariaceae</taxon>
        <taxon>Xylaria</taxon>
    </lineage>
</organism>
<gene>
    <name evidence="2" type="ORF">NPX13_g4474</name>
</gene>
<dbReference type="VEuPathDB" id="FungiDB:F4678DRAFT_203264"/>
<proteinExistence type="predicted"/>
<protein>
    <recommendedName>
        <fullName evidence="4">C2H2-type domain-containing protein</fullName>
    </recommendedName>
</protein>
<feature type="region of interest" description="Disordered" evidence="1">
    <location>
        <begin position="402"/>
        <end position="436"/>
    </location>
</feature>
<reference evidence="2" key="1">
    <citation type="submission" date="2022-07" db="EMBL/GenBank/DDBJ databases">
        <title>Genome Sequence of Xylaria arbuscula.</title>
        <authorList>
            <person name="Buettner E."/>
        </authorList>
    </citation>
    <scope>NUCLEOTIDE SEQUENCE</scope>
    <source>
        <strain evidence="2">VT107</strain>
    </source>
</reference>
<name>A0A9W8TM68_9PEZI</name>
<accession>A0A9W8TM68</accession>
<dbReference type="AlphaFoldDB" id="A0A9W8TM68"/>
<evidence type="ECO:0000313" key="3">
    <source>
        <dbReference type="Proteomes" id="UP001148614"/>
    </source>
</evidence>
<keyword evidence="3" id="KW-1185">Reference proteome</keyword>
<sequence length="436" mass="49886">MMLYDAATGSIARLVAQIIAAFETADAVEIQAENEQNQITLHLILSGERLLWDKDSGDTDELDEELKDLLADEDFEFDSELSQLTNEIADIISNLLRLLVSLRNPAPYDRFMSSEYAKVCYFEANDIAYCEAHHEKLVYGLYGSGRSDASAQSTIALSVPLVMKAVETGLKLGELDEDERKHVLQDLRPYSCLMEDCLAVGQEYNSRHEWMNHMLQKHWTSWICPYECDFYDTTDSSLRAHILEVYSSETLIDLDIIIHVGRHQVDLALFALPKIYGDDEEEEGEKEVKEAETYWRERNETVKDHHDIVNNKHLREYPSPTRITEVTNHRPQIRHRRGSLEIDSSRISRRERRLQDSQISRQNEAIENRASVPSEDNIIIKVSEGCVVDVGNIRIHSMDGGEVRVGRTGTPRAGSGRGTSIDGDERMIRSGRYRRR</sequence>